<reference evidence="2 3" key="1">
    <citation type="submission" date="2019-02" db="EMBL/GenBank/DDBJ databases">
        <title>Deep-cultivation of Planctomycetes and their phenomic and genomic characterization uncovers novel biology.</title>
        <authorList>
            <person name="Wiegand S."/>
            <person name="Jogler M."/>
            <person name="Boedeker C."/>
            <person name="Pinto D."/>
            <person name="Vollmers J."/>
            <person name="Rivas-Marin E."/>
            <person name="Kohn T."/>
            <person name="Peeters S.H."/>
            <person name="Heuer A."/>
            <person name="Rast P."/>
            <person name="Oberbeckmann S."/>
            <person name="Bunk B."/>
            <person name="Jeske O."/>
            <person name="Meyerdierks A."/>
            <person name="Storesund J.E."/>
            <person name="Kallscheuer N."/>
            <person name="Luecker S."/>
            <person name="Lage O.M."/>
            <person name="Pohl T."/>
            <person name="Merkel B.J."/>
            <person name="Hornburger P."/>
            <person name="Mueller R.-W."/>
            <person name="Bruemmer F."/>
            <person name="Labrenz M."/>
            <person name="Spormann A.M."/>
            <person name="Op den Camp H."/>
            <person name="Overmann J."/>
            <person name="Amann R."/>
            <person name="Jetten M.S.M."/>
            <person name="Mascher T."/>
            <person name="Medema M.H."/>
            <person name="Devos D.P."/>
            <person name="Kaster A.-K."/>
            <person name="Ovreas L."/>
            <person name="Rohde M."/>
            <person name="Galperin M.Y."/>
            <person name="Jogler C."/>
        </authorList>
    </citation>
    <scope>NUCLEOTIDE SEQUENCE [LARGE SCALE GENOMIC DNA]</scope>
    <source>
        <strain evidence="2 3">K23_9</strain>
    </source>
</reference>
<dbReference type="AlphaFoldDB" id="A0A517NP16"/>
<dbReference type="GO" id="GO:0008840">
    <property type="term" value="F:4-hydroxy-tetrahydrodipicolinate synthase activity"/>
    <property type="evidence" value="ECO:0007669"/>
    <property type="project" value="TreeGrafter"/>
</dbReference>
<dbReference type="SMART" id="SM01130">
    <property type="entry name" value="DHDPS"/>
    <property type="match status" value="1"/>
</dbReference>
<name>A0A517NP16_9BACT</name>
<proteinExistence type="predicted"/>
<evidence type="ECO:0000313" key="2">
    <source>
        <dbReference type="EMBL" id="QDT08871.1"/>
    </source>
</evidence>
<dbReference type="RefSeq" id="WP_145416344.1">
    <property type="nucleotide sequence ID" value="NZ_CP036526.1"/>
</dbReference>
<accession>A0A517NP16</accession>
<dbReference type="Gene3D" id="3.20.20.70">
    <property type="entry name" value="Aldolase class I"/>
    <property type="match status" value="1"/>
</dbReference>
<dbReference type="Proteomes" id="UP000319817">
    <property type="component" value="Chromosome"/>
</dbReference>
<dbReference type="PANTHER" id="PTHR12128:SF51">
    <property type="entry name" value="BLL4205 PROTEIN"/>
    <property type="match status" value="1"/>
</dbReference>
<sequence length="348" mass="37786">MNEKISEVLHRGVVIPAHPLALDADRQLDERGQRALARYYLAAGAGGLAVGVHTTQFAIHDPSVGWYERVLKIAAEEMDQAGSDETVRVAGIIGDTKQAAGEAALAGELGYHSGLLGLSAMRGASEDELIEHCRAVADVIPVFGFYLQPGIGGIDLPYSFWRRFVEIDNVIAIKIAAFDRYNTLDVIRALSDAGRDDIALYTGNDDHIVGDLISCYRLIGDDGVMRHRRFAGGLLGHWAVWTKSAVDLLSQCKDSKQDASLLPELLIRNGEVTDCNAVLFDAANGFVGCIPGIMEVLRRQGLVQTNLCIDPNECLSLGQADQIDRICAAYPHLTDDEFVKAGRAEWLA</sequence>
<dbReference type="InterPro" id="IPR013785">
    <property type="entry name" value="Aldolase_TIM"/>
</dbReference>
<dbReference type="InterPro" id="IPR002220">
    <property type="entry name" value="DapA-like"/>
</dbReference>
<organism evidence="2 3">
    <name type="scientific">Stieleria marina</name>
    <dbReference type="NCBI Taxonomy" id="1930275"/>
    <lineage>
        <taxon>Bacteria</taxon>
        <taxon>Pseudomonadati</taxon>
        <taxon>Planctomycetota</taxon>
        <taxon>Planctomycetia</taxon>
        <taxon>Pirellulales</taxon>
        <taxon>Pirellulaceae</taxon>
        <taxon>Stieleria</taxon>
    </lineage>
</organism>
<protein>
    <submittedName>
        <fullName evidence="2">Dihydrodipicolinate synthetase family protein</fullName>
    </submittedName>
</protein>
<keyword evidence="1" id="KW-0456">Lyase</keyword>
<keyword evidence="3" id="KW-1185">Reference proteome</keyword>
<dbReference type="OrthoDB" id="9770698at2"/>
<evidence type="ECO:0000256" key="1">
    <source>
        <dbReference type="ARBA" id="ARBA00023239"/>
    </source>
</evidence>
<dbReference type="SUPFAM" id="SSF51569">
    <property type="entry name" value="Aldolase"/>
    <property type="match status" value="1"/>
</dbReference>
<gene>
    <name evidence="2" type="ORF">K239x_08140</name>
</gene>
<dbReference type="EMBL" id="CP036526">
    <property type="protein sequence ID" value="QDT08871.1"/>
    <property type="molecule type" value="Genomic_DNA"/>
</dbReference>
<dbReference type="PANTHER" id="PTHR12128">
    <property type="entry name" value="DIHYDRODIPICOLINATE SYNTHASE"/>
    <property type="match status" value="1"/>
</dbReference>
<dbReference type="Pfam" id="PF00701">
    <property type="entry name" value="DHDPS"/>
    <property type="match status" value="1"/>
</dbReference>
<evidence type="ECO:0000313" key="3">
    <source>
        <dbReference type="Proteomes" id="UP000319817"/>
    </source>
</evidence>